<protein>
    <recommendedName>
        <fullName evidence="1">DUF4082 domain-containing protein</fullName>
    </recommendedName>
</protein>
<dbReference type="InterPro" id="IPR025141">
    <property type="entry name" value="DUF4082"/>
</dbReference>
<reference evidence="3" key="1">
    <citation type="journal article" date="2019" name="Int. J. Syst. Evol. Microbiol.">
        <title>The Global Catalogue of Microorganisms (GCM) 10K type strain sequencing project: providing services to taxonomists for standard genome sequencing and annotation.</title>
        <authorList>
            <consortium name="The Broad Institute Genomics Platform"/>
            <consortium name="The Broad Institute Genome Sequencing Center for Infectious Disease"/>
            <person name="Wu L."/>
            <person name="Ma J."/>
        </authorList>
    </citation>
    <scope>NUCLEOTIDE SEQUENCE [LARGE SCALE GENOMIC DNA]</scope>
    <source>
        <strain evidence="3">JCM 17388</strain>
    </source>
</reference>
<name>A0ABP8ANR3_9ACTN</name>
<accession>A0ABP8ANR3</accession>
<evidence type="ECO:0000259" key="1">
    <source>
        <dbReference type="Pfam" id="PF13313"/>
    </source>
</evidence>
<dbReference type="EMBL" id="BAABAQ010000003">
    <property type="protein sequence ID" value="GAA4186997.1"/>
    <property type="molecule type" value="Genomic_DNA"/>
</dbReference>
<keyword evidence="3" id="KW-1185">Reference proteome</keyword>
<comment type="caution">
    <text evidence="2">The sequence shown here is derived from an EMBL/GenBank/DDBJ whole genome shotgun (WGS) entry which is preliminary data.</text>
</comment>
<dbReference type="Pfam" id="PF13313">
    <property type="entry name" value="DUF4082"/>
    <property type="match status" value="1"/>
</dbReference>
<evidence type="ECO:0000313" key="3">
    <source>
        <dbReference type="Proteomes" id="UP001501251"/>
    </source>
</evidence>
<organism evidence="2 3">
    <name type="scientific">Streptosporangium oxazolinicum</name>
    <dbReference type="NCBI Taxonomy" id="909287"/>
    <lineage>
        <taxon>Bacteria</taxon>
        <taxon>Bacillati</taxon>
        <taxon>Actinomycetota</taxon>
        <taxon>Actinomycetes</taxon>
        <taxon>Streptosporangiales</taxon>
        <taxon>Streptosporangiaceae</taxon>
        <taxon>Streptosporangium</taxon>
    </lineage>
</organism>
<feature type="domain" description="DUF4082" evidence="1">
    <location>
        <begin position="10"/>
        <end position="155"/>
    </location>
</feature>
<dbReference type="Proteomes" id="UP001501251">
    <property type="component" value="Unassembled WGS sequence"/>
</dbReference>
<sequence>MTHVLWEPTVPPVVTDTGSAGVVMGLKFRSTLPGFVTGIRTYVGAVRAGVRTANLWTRTGSILASATLSTEQPVGWMWANFAAPVPIEANTTYVATHHSTTGIFSVTLDYFATTAHTNGPLTALATGTDGGNGVYSYNAAHIFPTLTSRAACYWITPVFETSADGTVNGWGPVPPN</sequence>
<gene>
    <name evidence="2" type="ORF">GCM10022252_19780</name>
</gene>
<proteinExistence type="predicted"/>
<dbReference type="RefSeq" id="WP_344917342.1">
    <property type="nucleotide sequence ID" value="NZ_BAABAQ010000003.1"/>
</dbReference>
<evidence type="ECO:0000313" key="2">
    <source>
        <dbReference type="EMBL" id="GAA4186997.1"/>
    </source>
</evidence>